<dbReference type="InterPro" id="IPR023299">
    <property type="entry name" value="ATPase_P-typ_cyto_dom_N"/>
</dbReference>
<evidence type="ECO:0000313" key="4">
    <source>
        <dbReference type="Proteomes" id="UP000824241"/>
    </source>
</evidence>
<feature type="compositionally biased region" description="Basic and acidic residues" evidence="1">
    <location>
        <begin position="301"/>
        <end position="321"/>
    </location>
</feature>
<evidence type="ECO:0000256" key="1">
    <source>
        <dbReference type="SAM" id="MobiDB-lite"/>
    </source>
</evidence>
<feature type="region of interest" description="Disordered" evidence="1">
    <location>
        <begin position="14"/>
        <end position="321"/>
    </location>
</feature>
<evidence type="ECO:0000313" key="3">
    <source>
        <dbReference type="EMBL" id="HIR60700.1"/>
    </source>
</evidence>
<comment type="caution">
    <text evidence="3">The sequence shown here is derived from an EMBL/GenBank/DDBJ whole genome shotgun (WGS) entry which is preliminary data.</text>
</comment>
<feature type="compositionally biased region" description="Acidic residues" evidence="1">
    <location>
        <begin position="90"/>
        <end position="119"/>
    </location>
</feature>
<dbReference type="GO" id="GO:0000166">
    <property type="term" value="F:nucleotide binding"/>
    <property type="evidence" value="ECO:0007669"/>
    <property type="project" value="InterPro"/>
</dbReference>
<keyword evidence="2" id="KW-1133">Transmembrane helix</keyword>
<evidence type="ECO:0000256" key="2">
    <source>
        <dbReference type="SAM" id="Phobius"/>
    </source>
</evidence>
<accession>A0A9D1J4R4</accession>
<keyword evidence="2" id="KW-0472">Membrane</keyword>
<keyword evidence="2" id="KW-0812">Transmembrane</keyword>
<reference evidence="3" key="1">
    <citation type="submission" date="2020-10" db="EMBL/GenBank/DDBJ databases">
        <authorList>
            <person name="Gilroy R."/>
        </authorList>
    </citation>
    <scope>NUCLEOTIDE SEQUENCE</scope>
    <source>
        <strain evidence="3">CHK189-12415</strain>
    </source>
</reference>
<feature type="transmembrane region" description="Helical" evidence="2">
    <location>
        <begin position="863"/>
        <end position="882"/>
    </location>
</feature>
<feature type="compositionally biased region" description="Basic and acidic residues" evidence="1">
    <location>
        <begin position="150"/>
        <end position="159"/>
    </location>
</feature>
<protein>
    <submittedName>
        <fullName evidence="3">Uncharacterized protein</fullName>
    </submittedName>
</protein>
<feature type="compositionally biased region" description="Low complexity" evidence="1">
    <location>
        <begin position="165"/>
        <end position="185"/>
    </location>
</feature>
<name>A0A9D1J4R4_9FIRM</name>
<dbReference type="AlphaFoldDB" id="A0A9D1J4R4"/>
<organism evidence="3 4">
    <name type="scientific">Candidatus Faecivivens stercoravium</name>
    <dbReference type="NCBI Taxonomy" id="2840803"/>
    <lineage>
        <taxon>Bacteria</taxon>
        <taxon>Bacillati</taxon>
        <taxon>Bacillota</taxon>
        <taxon>Clostridia</taxon>
        <taxon>Eubacteriales</taxon>
        <taxon>Oscillospiraceae</taxon>
        <taxon>Oscillospiraceae incertae sedis</taxon>
        <taxon>Candidatus Faecivivens</taxon>
    </lineage>
</organism>
<feature type="transmembrane region" description="Helical" evidence="2">
    <location>
        <begin position="467"/>
        <end position="486"/>
    </location>
</feature>
<feature type="transmembrane region" description="Helical" evidence="2">
    <location>
        <begin position="558"/>
        <end position="578"/>
    </location>
</feature>
<dbReference type="EMBL" id="DVHA01000125">
    <property type="protein sequence ID" value="HIR60700.1"/>
    <property type="molecule type" value="Genomic_DNA"/>
</dbReference>
<feature type="transmembrane region" description="Helical" evidence="2">
    <location>
        <begin position="401"/>
        <end position="425"/>
    </location>
</feature>
<gene>
    <name evidence="3" type="ORF">IAB37_03895</name>
</gene>
<feature type="transmembrane region" description="Helical" evidence="2">
    <location>
        <begin position="369"/>
        <end position="389"/>
    </location>
</feature>
<feature type="transmembrane region" description="Helical" evidence="2">
    <location>
        <begin position="584"/>
        <end position="605"/>
    </location>
</feature>
<sequence length="913" mass="98334">MSETVDEILQELRGISFPAEDPAPLPPEDDPPADGHTPSVTETLELVREMLGESPLPRPEPPEPRWEDPLAWAEEAEPGAEPEPAGFPPEAEEPDNSDTEEEIEAEPEAADGFPEEEPLPEPFPDLPEAEPEEQPPPPSPTLSYTPVAEAETRPLDAREIPPGWPETAAPAGTAPEKPFTPVVRLGRSREGRRSRREAAVAAGHTRRFASSGTGFREGKLEGGAGLKKVTRPASSGEDPGGPTLRMPASGAPPEPPPPVSPEEREEQLQAVLNQVEELEREPTPDLDRAELRKIRRAQRAAGEERSREKRRQEAAQAEEKEKNLYKLKEEVSGETPEGFAPCFEKLRALNSSAKVGSWKRALREMAGSSMGIALLLFFFAMVILVLESLPGLIAESAGRAALLWASAGLGLAAGVAGGGVLLSGAKTFFLLRENRDSLPFMVYLVTMVQTVILALNPDEAARPEIHAFLPIGVLALSGAYLARWVAASAATRNLRFLNTGGAKYYLHVVRDSRLAAELTRGVVEGPAFVAVNRRTESVSDFMRMSFAKDDSDRMARNLASAGFAAAILSLGFGTLFTGDAYTGLTVMTAVACLCAPLMTPFLFVYPSRRVSKFMEKAGGVVIGEKAVNRYSLLNGALIDARDLFPPGFVTLCGMKTYGSARVDDVILDAASMTVGSGSVLESIFEGVIGRDERMLRPVEERQYEDGRGLVGFVNGVQVLLGSRALLESRGVPFPVDEHRAWTAGKGCAAVYLAAGGELCGAFLIRLQPAASEEAVQVFADNGVTLTVQTVDSFMTPRLLGRLYRVNPDMLKILPQRLQVYAERLRGEVRVKQAVAVNDGSPGGFAGCAACSKRLVLMEGLNRALIILAVLLGLAMFLMLTVLGSLASVTAAVMAVYAVFWPVLGWILQKMVRI</sequence>
<dbReference type="Proteomes" id="UP000824241">
    <property type="component" value="Unassembled WGS sequence"/>
</dbReference>
<reference evidence="3" key="2">
    <citation type="journal article" date="2021" name="PeerJ">
        <title>Extensive microbial diversity within the chicken gut microbiome revealed by metagenomics and culture.</title>
        <authorList>
            <person name="Gilroy R."/>
            <person name="Ravi A."/>
            <person name="Getino M."/>
            <person name="Pursley I."/>
            <person name="Horton D.L."/>
            <person name="Alikhan N.F."/>
            <person name="Baker D."/>
            <person name="Gharbi K."/>
            <person name="Hall N."/>
            <person name="Watson M."/>
            <person name="Adriaenssens E.M."/>
            <person name="Foster-Nyarko E."/>
            <person name="Jarju S."/>
            <person name="Secka A."/>
            <person name="Antonio M."/>
            <person name="Oren A."/>
            <person name="Chaudhuri R.R."/>
            <person name="La Ragione R."/>
            <person name="Hildebrand F."/>
            <person name="Pallen M.J."/>
        </authorList>
    </citation>
    <scope>NUCLEOTIDE SEQUENCE</scope>
    <source>
        <strain evidence="3">CHK189-12415</strain>
    </source>
</reference>
<feature type="compositionally biased region" description="Basic and acidic residues" evidence="1">
    <location>
        <begin position="280"/>
        <end position="292"/>
    </location>
</feature>
<feature type="transmembrane region" description="Helical" evidence="2">
    <location>
        <begin position="437"/>
        <end position="455"/>
    </location>
</feature>
<dbReference type="Gene3D" id="3.40.1110.10">
    <property type="entry name" value="Calcium-transporting ATPase, cytoplasmic domain N"/>
    <property type="match status" value="1"/>
</dbReference>
<feature type="compositionally biased region" description="Pro residues" evidence="1">
    <location>
        <begin position="250"/>
        <end position="260"/>
    </location>
</feature>
<proteinExistence type="predicted"/>
<feature type="transmembrane region" description="Helical" evidence="2">
    <location>
        <begin position="888"/>
        <end position="907"/>
    </location>
</feature>